<evidence type="ECO:0000256" key="8">
    <source>
        <dbReference type="SAM" id="MobiDB-lite"/>
    </source>
</evidence>
<dbReference type="PANTHER" id="PTHR30026">
    <property type="entry name" value="OUTER MEMBRANE PROTEIN TOLC"/>
    <property type="match status" value="1"/>
</dbReference>
<proteinExistence type="inferred from homology"/>
<sequence>MMKSSIPIIALSAALVMALPARAKTLEQTVAETLDSNPQVRLEYNQFKAREEQVNQARSDYMPQIDLYGRYGYRQSDTPTGRSRNGDHDLETTPTEAGVSISQLIFDGFGTTANVDRLSKEAAANQWALFSRAEDTALEVTRVYLGVIKAQQLLELAEHNLANHQSIHDKILQRSQSGLGSSADLAQSSGRLARAQSNRIAAVNNLLDAQTQFRTVTNMDAEELILPMPDHDLLPEDRISAIASADNHPLLRSAELDIAAAHAERKSARGDYYPELSLRLDGGWGDDLGDYEGHNNDLAATLELKYNLFAGGATRARSREAAYKIGSAKSIQERAYRDVIEGMRLSWNAYEQLGVQKTYLRQHVEASKEAQLAYSEQFRLGQRTLLDLLDTENELFRAREDFVRAEMDELLAKYRILNASGRLLDSLRVTRPSEWAAERDYE</sequence>
<keyword evidence="11" id="KW-1185">Reference proteome</keyword>
<gene>
    <name evidence="10" type="primary">aggA</name>
    <name evidence="10" type="ORF">GCM10025772_02970</name>
</gene>
<feature type="region of interest" description="Disordered" evidence="8">
    <location>
        <begin position="73"/>
        <end position="94"/>
    </location>
</feature>
<dbReference type="NCBIfam" id="TIGR01844">
    <property type="entry name" value="type_I_sec_TolC"/>
    <property type="match status" value="1"/>
</dbReference>
<evidence type="ECO:0000256" key="7">
    <source>
        <dbReference type="ARBA" id="ARBA00023237"/>
    </source>
</evidence>
<dbReference type="RefSeq" id="WP_345315264.1">
    <property type="nucleotide sequence ID" value="NZ_BAABLF010000004.1"/>
</dbReference>
<comment type="caution">
    <text evidence="10">The sequence shown here is derived from an EMBL/GenBank/DDBJ whole genome shotgun (WGS) entry which is preliminary data.</text>
</comment>
<evidence type="ECO:0000256" key="6">
    <source>
        <dbReference type="ARBA" id="ARBA00023136"/>
    </source>
</evidence>
<evidence type="ECO:0000313" key="11">
    <source>
        <dbReference type="Proteomes" id="UP001501600"/>
    </source>
</evidence>
<dbReference type="PANTHER" id="PTHR30026:SF22">
    <property type="entry name" value="OUTER MEMBRANE EFFLUX PROTEIN"/>
    <property type="match status" value="1"/>
</dbReference>
<comment type="subcellular location">
    <subcellularLocation>
        <location evidence="1">Cell outer membrane</location>
    </subcellularLocation>
</comment>
<name>A0ABP9RTC0_9GAMM</name>
<organism evidence="10 11">
    <name type="scientific">Ferrimonas gelatinilytica</name>
    <dbReference type="NCBI Taxonomy" id="1255257"/>
    <lineage>
        <taxon>Bacteria</taxon>
        <taxon>Pseudomonadati</taxon>
        <taxon>Pseudomonadota</taxon>
        <taxon>Gammaproteobacteria</taxon>
        <taxon>Alteromonadales</taxon>
        <taxon>Ferrimonadaceae</taxon>
        <taxon>Ferrimonas</taxon>
    </lineage>
</organism>
<keyword evidence="4" id="KW-1134">Transmembrane beta strand</keyword>
<dbReference type="InterPro" id="IPR010130">
    <property type="entry name" value="T1SS_OMP_TolC"/>
</dbReference>
<evidence type="ECO:0000256" key="2">
    <source>
        <dbReference type="ARBA" id="ARBA00007613"/>
    </source>
</evidence>
<dbReference type="InterPro" id="IPR003423">
    <property type="entry name" value="OMP_efflux"/>
</dbReference>
<dbReference type="Pfam" id="PF02321">
    <property type="entry name" value="OEP"/>
    <property type="match status" value="2"/>
</dbReference>
<evidence type="ECO:0000256" key="9">
    <source>
        <dbReference type="SAM" id="SignalP"/>
    </source>
</evidence>
<dbReference type="EMBL" id="BAABLF010000004">
    <property type="protein sequence ID" value="GAA5186783.1"/>
    <property type="molecule type" value="Genomic_DNA"/>
</dbReference>
<dbReference type="Proteomes" id="UP001501600">
    <property type="component" value="Unassembled WGS sequence"/>
</dbReference>
<keyword evidence="9" id="KW-0732">Signal</keyword>
<dbReference type="InterPro" id="IPR051906">
    <property type="entry name" value="TolC-like"/>
</dbReference>
<keyword evidence="6" id="KW-0472">Membrane</keyword>
<evidence type="ECO:0000256" key="3">
    <source>
        <dbReference type="ARBA" id="ARBA00022448"/>
    </source>
</evidence>
<feature type="signal peptide" evidence="9">
    <location>
        <begin position="1"/>
        <end position="23"/>
    </location>
</feature>
<evidence type="ECO:0000313" key="10">
    <source>
        <dbReference type="EMBL" id="GAA5186783.1"/>
    </source>
</evidence>
<accession>A0ABP9RTC0</accession>
<keyword evidence="5" id="KW-0812">Transmembrane</keyword>
<dbReference type="Gene3D" id="1.20.1600.10">
    <property type="entry name" value="Outer membrane efflux proteins (OEP)"/>
    <property type="match status" value="1"/>
</dbReference>
<comment type="similarity">
    <text evidence="2">Belongs to the outer membrane factor (OMF) (TC 1.B.17) family.</text>
</comment>
<evidence type="ECO:0000256" key="1">
    <source>
        <dbReference type="ARBA" id="ARBA00004442"/>
    </source>
</evidence>
<evidence type="ECO:0000256" key="4">
    <source>
        <dbReference type="ARBA" id="ARBA00022452"/>
    </source>
</evidence>
<keyword evidence="3" id="KW-0813">Transport</keyword>
<keyword evidence="7" id="KW-0998">Cell outer membrane</keyword>
<dbReference type="SUPFAM" id="SSF56954">
    <property type="entry name" value="Outer membrane efflux proteins (OEP)"/>
    <property type="match status" value="1"/>
</dbReference>
<protein>
    <submittedName>
        <fullName evidence="10">Type I protein secretion system protein AggA</fullName>
    </submittedName>
</protein>
<feature type="chain" id="PRO_5047280597" evidence="9">
    <location>
        <begin position="24"/>
        <end position="442"/>
    </location>
</feature>
<reference evidence="11" key="1">
    <citation type="journal article" date="2019" name="Int. J. Syst. Evol. Microbiol.">
        <title>The Global Catalogue of Microorganisms (GCM) 10K type strain sequencing project: providing services to taxonomists for standard genome sequencing and annotation.</title>
        <authorList>
            <consortium name="The Broad Institute Genomics Platform"/>
            <consortium name="The Broad Institute Genome Sequencing Center for Infectious Disease"/>
            <person name="Wu L."/>
            <person name="Ma J."/>
        </authorList>
    </citation>
    <scope>NUCLEOTIDE SEQUENCE [LARGE SCALE GENOMIC DNA]</scope>
    <source>
        <strain evidence="11">JCM 18720</strain>
    </source>
</reference>
<evidence type="ECO:0000256" key="5">
    <source>
        <dbReference type="ARBA" id="ARBA00022692"/>
    </source>
</evidence>